<proteinExistence type="predicted"/>
<evidence type="ECO:0000313" key="2">
    <source>
        <dbReference type="Proteomes" id="UP001186974"/>
    </source>
</evidence>
<gene>
    <name evidence="1" type="ORF">LTS18_013025</name>
</gene>
<sequence>MIDFPNGGHPEVIHAELMRKQLARVGISKNWMPKRKRSDNTASTVADEMVQSNGDAPMMVADAFETSLQDIRNSLPAYDDSRKIIVKSDKAGTWYSHAEKSASEVELRAAVII</sequence>
<comment type="caution">
    <text evidence="1">The sequence shown here is derived from an EMBL/GenBank/DDBJ whole genome shotgun (WGS) entry which is preliminary data.</text>
</comment>
<dbReference type="EMBL" id="JAWDJW010003979">
    <property type="protein sequence ID" value="KAK3076429.1"/>
    <property type="molecule type" value="Genomic_DNA"/>
</dbReference>
<protein>
    <submittedName>
        <fullName evidence="1">Uncharacterized protein</fullName>
    </submittedName>
</protein>
<evidence type="ECO:0000313" key="1">
    <source>
        <dbReference type="EMBL" id="KAK3076429.1"/>
    </source>
</evidence>
<keyword evidence="2" id="KW-1185">Reference proteome</keyword>
<reference evidence="1" key="1">
    <citation type="submission" date="2024-09" db="EMBL/GenBank/DDBJ databases">
        <title>Black Yeasts Isolated from many extreme environments.</title>
        <authorList>
            <person name="Coleine C."/>
            <person name="Stajich J.E."/>
            <person name="Selbmann L."/>
        </authorList>
    </citation>
    <scope>NUCLEOTIDE SEQUENCE</scope>
    <source>
        <strain evidence="1">CCFEE 5737</strain>
    </source>
</reference>
<name>A0ACC3DIB4_9PEZI</name>
<organism evidence="1 2">
    <name type="scientific">Coniosporium uncinatum</name>
    <dbReference type="NCBI Taxonomy" id="93489"/>
    <lineage>
        <taxon>Eukaryota</taxon>
        <taxon>Fungi</taxon>
        <taxon>Dikarya</taxon>
        <taxon>Ascomycota</taxon>
        <taxon>Pezizomycotina</taxon>
        <taxon>Dothideomycetes</taxon>
        <taxon>Dothideomycetes incertae sedis</taxon>
        <taxon>Coniosporium</taxon>
    </lineage>
</organism>
<accession>A0ACC3DIB4</accession>
<dbReference type="Proteomes" id="UP001186974">
    <property type="component" value="Unassembled WGS sequence"/>
</dbReference>